<dbReference type="InterPro" id="IPR005182">
    <property type="entry name" value="YdbS-like_PH"/>
</dbReference>
<protein>
    <submittedName>
        <fullName evidence="3">PH (Pleckstrin Homology) domain-containing protein</fullName>
    </submittedName>
</protein>
<reference evidence="3 4" key="1">
    <citation type="submission" date="2018-08" db="EMBL/GenBank/DDBJ databases">
        <title>Genomic Encyclopedia of Type Strains, Phase IV (KMG-IV): sequencing the most valuable type-strain genomes for metagenomic binning, comparative biology and taxonomic classification.</title>
        <authorList>
            <person name="Goeker M."/>
        </authorList>
    </citation>
    <scope>NUCLEOTIDE SEQUENCE [LARGE SCALE GENOMIC DNA]</scope>
    <source>
        <strain evidence="3 4">DSM 26022</strain>
    </source>
</reference>
<feature type="transmembrane region" description="Helical" evidence="1">
    <location>
        <begin position="72"/>
        <end position="98"/>
    </location>
</feature>
<gene>
    <name evidence="3" type="ORF">DFR26_0654</name>
</gene>
<keyword evidence="4" id="KW-1185">Reference proteome</keyword>
<dbReference type="Proteomes" id="UP000256774">
    <property type="component" value="Unassembled WGS sequence"/>
</dbReference>
<dbReference type="RefSeq" id="WP_181898969.1">
    <property type="nucleotide sequence ID" value="NZ_QUNR01000001.1"/>
</dbReference>
<name>A0A3E0HA00_9GAMM</name>
<feature type="domain" description="YdbS-like PH" evidence="2">
    <location>
        <begin position="105"/>
        <end position="159"/>
    </location>
</feature>
<accession>A0A3E0HA00</accession>
<comment type="caution">
    <text evidence="3">The sequence shown here is derived from an EMBL/GenBank/DDBJ whole genome shotgun (WGS) entry which is preliminary data.</text>
</comment>
<evidence type="ECO:0000313" key="3">
    <source>
        <dbReference type="EMBL" id="REH40453.1"/>
    </source>
</evidence>
<dbReference type="Pfam" id="PF03703">
    <property type="entry name" value="bPH_2"/>
    <property type="match status" value="1"/>
</dbReference>
<dbReference type="AlphaFoldDB" id="A0A3E0HA00"/>
<evidence type="ECO:0000313" key="4">
    <source>
        <dbReference type="Proteomes" id="UP000256774"/>
    </source>
</evidence>
<sequence length="185" mass="19901">MSHWQIASRSLRALEAITDGLPAGKAPRFDTRGPTERLHEISSNTSNTLSDGDSYVATGAWPIAAFWGTHSALAMAGVLAGGGGGWLLWMAIGLFGVLRQTSNVVRVNPRRILVREGLAGRAERHIALTQLSAVWVQQGRFGRSLNIGRVGMQLTTGEVVWGPVIAHPTQTKRAIANAVGRRAFR</sequence>
<organism evidence="3 4">
    <name type="scientific">Paraperlucidibaca baekdonensis</name>
    <dbReference type="NCBI Taxonomy" id="748120"/>
    <lineage>
        <taxon>Bacteria</taxon>
        <taxon>Pseudomonadati</taxon>
        <taxon>Pseudomonadota</taxon>
        <taxon>Gammaproteobacteria</taxon>
        <taxon>Moraxellales</taxon>
        <taxon>Moraxellaceae</taxon>
        <taxon>Paraperlucidibaca</taxon>
    </lineage>
</organism>
<evidence type="ECO:0000256" key="1">
    <source>
        <dbReference type="SAM" id="Phobius"/>
    </source>
</evidence>
<evidence type="ECO:0000259" key="2">
    <source>
        <dbReference type="Pfam" id="PF03703"/>
    </source>
</evidence>
<keyword evidence="1" id="KW-1133">Transmembrane helix</keyword>
<keyword evidence="1" id="KW-0812">Transmembrane</keyword>
<dbReference type="EMBL" id="QUNR01000001">
    <property type="protein sequence ID" value="REH40453.1"/>
    <property type="molecule type" value="Genomic_DNA"/>
</dbReference>
<proteinExistence type="predicted"/>
<keyword evidence="1" id="KW-0472">Membrane</keyword>